<dbReference type="Pfam" id="PF12014">
    <property type="entry name" value="Cyclin_D1_bind"/>
    <property type="match status" value="1"/>
</dbReference>
<dbReference type="InterPro" id="IPR036047">
    <property type="entry name" value="F-box-like_dom_sf"/>
</dbReference>
<evidence type="ECO:0000313" key="6">
    <source>
        <dbReference type="Ensembl" id="ENSSTUP00000108142.1"/>
    </source>
</evidence>
<comment type="pathway">
    <text evidence="1">Protein modification; protein ubiquitination.</text>
</comment>
<evidence type="ECO:0000259" key="5">
    <source>
        <dbReference type="PROSITE" id="PS50181"/>
    </source>
</evidence>
<evidence type="ECO:0000256" key="4">
    <source>
        <dbReference type="SAM" id="MobiDB-lite"/>
    </source>
</evidence>
<organism evidence="6 7">
    <name type="scientific">Salmo trutta</name>
    <name type="common">Brown trout</name>
    <dbReference type="NCBI Taxonomy" id="8032"/>
    <lineage>
        <taxon>Eukaryota</taxon>
        <taxon>Metazoa</taxon>
        <taxon>Chordata</taxon>
        <taxon>Craniata</taxon>
        <taxon>Vertebrata</taxon>
        <taxon>Euteleostomi</taxon>
        <taxon>Actinopterygii</taxon>
        <taxon>Neopterygii</taxon>
        <taxon>Teleostei</taxon>
        <taxon>Protacanthopterygii</taxon>
        <taxon>Salmoniformes</taxon>
        <taxon>Salmonidae</taxon>
        <taxon>Salmoninae</taxon>
        <taxon>Salmo</taxon>
    </lineage>
</organism>
<dbReference type="InterPro" id="IPR001810">
    <property type="entry name" value="F-box_dom"/>
</dbReference>
<proteinExistence type="inferred from homology"/>
<dbReference type="GeneTree" id="ENSGT00390000001368"/>
<comment type="similarity">
    <text evidence="2">Belongs to the FBXO31 family.</text>
</comment>
<dbReference type="Ensembl" id="ENSSTUT00000115838.1">
    <property type="protein sequence ID" value="ENSSTUP00000108142.1"/>
    <property type="gene ID" value="ENSSTUG00000047995.1"/>
</dbReference>
<dbReference type="GO" id="GO:0016567">
    <property type="term" value="P:protein ubiquitination"/>
    <property type="evidence" value="ECO:0007669"/>
    <property type="project" value="UniProtKB-UniPathway"/>
</dbReference>
<dbReference type="PANTHER" id="PTHR10706:SF130">
    <property type="entry name" value="F-BOX ONLY PROTEIN 31"/>
    <property type="match status" value="1"/>
</dbReference>
<keyword evidence="7" id="KW-1185">Reference proteome</keyword>
<accession>A0A674EKG5</accession>
<dbReference type="CDD" id="cd22102">
    <property type="entry name" value="F-box_FBXO31"/>
    <property type="match status" value="1"/>
</dbReference>
<evidence type="ECO:0000256" key="1">
    <source>
        <dbReference type="ARBA" id="ARBA00004906"/>
    </source>
</evidence>
<keyword evidence="3" id="KW-0833">Ubl conjugation pathway</keyword>
<dbReference type="SMART" id="SM00256">
    <property type="entry name" value="FBOX"/>
    <property type="match status" value="1"/>
</dbReference>
<dbReference type="UniPathway" id="UPA00143"/>
<name>A0A674EKG5_SALTR</name>
<evidence type="ECO:0000313" key="7">
    <source>
        <dbReference type="Proteomes" id="UP000472277"/>
    </source>
</evidence>
<dbReference type="InterPro" id="IPR045048">
    <property type="entry name" value="FBXO31/39"/>
</dbReference>
<evidence type="ECO:0000256" key="3">
    <source>
        <dbReference type="ARBA" id="ARBA00022786"/>
    </source>
</evidence>
<feature type="domain" description="F-box" evidence="5">
    <location>
        <begin position="55"/>
        <end position="101"/>
    </location>
</feature>
<reference evidence="6" key="1">
    <citation type="submission" date="2025-08" db="UniProtKB">
        <authorList>
            <consortium name="Ensembl"/>
        </authorList>
    </citation>
    <scope>IDENTIFICATION</scope>
</reference>
<dbReference type="SUPFAM" id="SSF81383">
    <property type="entry name" value="F-box domain"/>
    <property type="match status" value="1"/>
</dbReference>
<feature type="region of interest" description="Disordered" evidence="4">
    <location>
        <begin position="18"/>
        <end position="38"/>
    </location>
</feature>
<dbReference type="Pfam" id="PF12937">
    <property type="entry name" value="F-box-like"/>
    <property type="match status" value="1"/>
</dbReference>
<sequence length="499" mass="56529">MAVCARLCGVGQSRRCRRRQRHNQQDQGSDSDMDEEEGERIVAAADSASTGPPNPQSLLDLPPELLVEVFSSLPGTELPNLALVCKKIRQILNTETIWRRRCTEEFGMREDLRKMEVVGVSSRELYAKLLHPYRHILGLWQPDIGPYGGLLNVVVDGLFIIGWMYLPPHDPRVEDPMRRRPLFRIHMWESNKVAVECMYGHKGPHKGDIQTGKKDEFSTKCNQTDHHRMPGGRQEEFRTWLEEEWGRTLEDIFHEHMQELILMKFIYTSQYDNCLTYRRIYLPPRMPSDLLQPGLFKGTYGSHGLEIIMLSFHGPCARATKLTGDPNVPAGQLTLDVDLNRPVCLPDLEHQRSMEELSRLVLGVHEEAQREVQNPDVAPQGAASEGAVAGGAGGAGAAVLESAQPFVLPLGVMTRNEVYPRTCKICFYGTGLIAGHGFTSPERTPGLFVLFDEDHFGFIWLELKSFSLYSRLTDRLAHAYAPDMERFEAMLRNMQSWTS</sequence>
<gene>
    <name evidence="6" type="primary">FBXO31</name>
    <name evidence="6" type="synonym">fbxo31</name>
</gene>
<dbReference type="GO" id="GO:0031146">
    <property type="term" value="P:SCF-dependent proteasomal ubiquitin-dependent protein catabolic process"/>
    <property type="evidence" value="ECO:0007669"/>
    <property type="project" value="TreeGrafter"/>
</dbReference>
<evidence type="ECO:0000256" key="2">
    <source>
        <dbReference type="ARBA" id="ARBA00010611"/>
    </source>
</evidence>
<dbReference type="AlphaFoldDB" id="A0A674EKG5"/>
<dbReference type="GO" id="GO:0019005">
    <property type="term" value="C:SCF ubiquitin ligase complex"/>
    <property type="evidence" value="ECO:0007669"/>
    <property type="project" value="TreeGrafter"/>
</dbReference>
<feature type="compositionally biased region" description="Acidic residues" evidence="4">
    <location>
        <begin position="29"/>
        <end position="38"/>
    </location>
</feature>
<dbReference type="PANTHER" id="PTHR10706">
    <property type="entry name" value="F-BOX FAMILY PROTEIN"/>
    <property type="match status" value="1"/>
</dbReference>
<reference evidence="6" key="2">
    <citation type="submission" date="2025-09" db="UniProtKB">
        <authorList>
            <consortium name="Ensembl"/>
        </authorList>
    </citation>
    <scope>IDENTIFICATION</scope>
</reference>
<dbReference type="Gene3D" id="1.20.1280.50">
    <property type="match status" value="1"/>
</dbReference>
<dbReference type="PROSITE" id="PS50181">
    <property type="entry name" value="FBOX"/>
    <property type="match status" value="1"/>
</dbReference>
<protein>
    <submittedName>
        <fullName evidence="6">F-box protein 31</fullName>
    </submittedName>
</protein>
<dbReference type="FunFam" id="1.20.1280.50:FF:000042">
    <property type="entry name" value="F-box protein 31"/>
    <property type="match status" value="1"/>
</dbReference>
<dbReference type="Proteomes" id="UP000472277">
    <property type="component" value="Chromosome 17"/>
</dbReference>